<dbReference type="InterPro" id="IPR029063">
    <property type="entry name" value="SAM-dependent_MTases_sf"/>
</dbReference>
<gene>
    <name evidence="1" type="ORF">KL86DYS1_11032</name>
</gene>
<dbReference type="PANTHER" id="PTHR43861">
    <property type="entry name" value="TRANS-ACONITATE 2-METHYLTRANSFERASE-RELATED"/>
    <property type="match status" value="1"/>
</dbReference>
<dbReference type="Pfam" id="PF13489">
    <property type="entry name" value="Methyltransf_23"/>
    <property type="match status" value="1"/>
</dbReference>
<sequence length="300" mass="34496">MKKIHTDICPVCGSIELVPYLSCKDYLTTQEVFDICQCKSCGFAFTQDFPAEEEIGPYYDAPEYISHSDTRRGVINTLYHLARKMSLKSKSKIVSRYASKKTGMLLDIGSGTGYFLNKMKEEKWIVTGIEKSESARKYAKQKFDIDCQCSDYLNNVCEKTKDVITMWHVLEHMEHLNHVMEHLSAILKNDGTVIIALPNKSSLDAVHYKEYWAAYDVPRHLWHFSLPDFERLAEKHHLEVIDVKPMYFDAFYISMLSEKNKGTFLATIVGLAKGGIFFLRTLADKKNSSSLIYILKKNKK</sequence>
<dbReference type="Gene3D" id="3.40.50.150">
    <property type="entry name" value="Vaccinia Virus protein VP39"/>
    <property type="match status" value="1"/>
</dbReference>
<dbReference type="PANTHER" id="PTHR43861:SF6">
    <property type="entry name" value="METHYLTRANSFERASE TYPE 11"/>
    <property type="match status" value="1"/>
</dbReference>
<protein>
    <recommendedName>
        <fullName evidence="2">Methyltransferase type 12</fullName>
    </recommendedName>
</protein>
<evidence type="ECO:0000313" key="1">
    <source>
        <dbReference type="EMBL" id="SBV94060.1"/>
    </source>
</evidence>
<proteinExistence type="predicted"/>
<evidence type="ECO:0008006" key="2">
    <source>
        <dbReference type="Google" id="ProtNLM"/>
    </source>
</evidence>
<dbReference type="CDD" id="cd02440">
    <property type="entry name" value="AdoMet_MTases"/>
    <property type="match status" value="1"/>
</dbReference>
<accession>A0A212J3Q0</accession>
<dbReference type="RefSeq" id="WP_296938911.1">
    <property type="nucleotide sequence ID" value="NZ_LT599032.1"/>
</dbReference>
<name>A0A212J3Q0_9BACT</name>
<dbReference type="SUPFAM" id="SSF53335">
    <property type="entry name" value="S-adenosyl-L-methionine-dependent methyltransferases"/>
    <property type="match status" value="1"/>
</dbReference>
<dbReference type="EMBL" id="FLUM01000001">
    <property type="protein sequence ID" value="SBV94060.1"/>
    <property type="molecule type" value="Genomic_DNA"/>
</dbReference>
<organism evidence="1">
    <name type="scientific">uncultured Dysgonomonas sp</name>
    <dbReference type="NCBI Taxonomy" id="206096"/>
    <lineage>
        <taxon>Bacteria</taxon>
        <taxon>Pseudomonadati</taxon>
        <taxon>Bacteroidota</taxon>
        <taxon>Bacteroidia</taxon>
        <taxon>Bacteroidales</taxon>
        <taxon>Dysgonomonadaceae</taxon>
        <taxon>Dysgonomonas</taxon>
        <taxon>environmental samples</taxon>
    </lineage>
</organism>
<reference evidence="1" key="1">
    <citation type="submission" date="2016-04" db="EMBL/GenBank/DDBJ databases">
        <authorList>
            <person name="Evans L.H."/>
            <person name="Alamgir A."/>
            <person name="Owens N."/>
            <person name="Weber N.D."/>
            <person name="Virtaneva K."/>
            <person name="Barbian K."/>
            <person name="Babar A."/>
            <person name="Rosenke K."/>
        </authorList>
    </citation>
    <scope>NUCLEOTIDE SEQUENCE</scope>
    <source>
        <strain evidence="1">86-1</strain>
    </source>
</reference>
<dbReference type="AlphaFoldDB" id="A0A212J3Q0"/>